<dbReference type="AlphaFoldDB" id="A0A8I6XRI8"/>
<evidence type="ECO:0000256" key="1">
    <source>
        <dbReference type="ARBA" id="ARBA00006974"/>
    </source>
</evidence>
<dbReference type="Gramene" id="HORVU.MOREX.r2.5HG0417190.1">
    <property type="protein sequence ID" value="HORVU.MOREX.r2.5HG0417190.1.CDS.1"/>
    <property type="gene ID" value="HORVU.MOREX.r2.5HG0417190"/>
</dbReference>
<dbReference type="Gramene" id="HORVU.MOREX.r3.5HG0502350.1">
    <property type="protein sequence ID" value="HORVU.MOREX.r3.5HG0502350.1.CDS1"/>
    <property type="gene ID" value="HORVU.MOREX.r3.5HG0502350"/>
</dbReference>
<reference evidence="2" key="2">
    <citation type="submission" date="2020-10" db="EMBL/GenBank/DDBJ databases">
        <authorList>
            <person name="Scholz U."/>
            <person name="Mascher M."/>
            <person name="Fiebig A."/>
        </authorList>
    </citation>
    <scope>NUCLEOTIDE SEQUENCE [LARGE SCALE GENOMIC DNA]</scope>
    <source>
        <strain evidence="2">cv. Morex</strain>
    </source>
</reference>
<evidence type="ECO:0000313" key="2">
    <source>
        <dbReference type="EnsemblPlants" id="HORVU.MOREX.r3.5HG0502350.1.CDS1"/>
    </source>
</evidence>
<dbReference type="PANTHER" id="PTHR31175:SF34">
    <property type="entry name" value="AUXIN-RESPONSIVE PROTEIN SAUR36"/>
    <property type="match status" value="1"/>
</dbReference>
<gene>
    <name evidence="2" type="primary">LOC123451799</name>
</gene>
<protein>
    <recommendedName>
        <fullName evidence="4">Auxin-responsive protein</fullName>
    </recommendedName>
</protein>
<comment type="similarity">
    <text evidence="1">Belongs to the ARG7 family.</text>
</comment>
<dbReference type="RefSeq" id="XP_044984275.1">
    <property type="nucleotide sequence ID" value="XM_045128340.1"/>
</dbReference>
<organism evidence="2 3">
    <name type="scientific">Hordeum vulgare subsp. vulgare</name>
    <name type="common">Domesticated barley</name>
    <dbReference type="NCBI Taxonomy" id="112509"/>
    <lineage>
        <taxon>Eukaryota</taxon>
        <taxon>Viridiplantae</taxon>
        <taxon>Streptophyta</taxon>
        <taxon>Embryophyta</taxon>
        <taxon>Tracheophyta</taxon>
        <taxon>Spermatophyta</taxon>
        <taxon>Magnoliopsida</taxon>
        <taxon>Liliopsida</taxon>
        <taxon>Poales</taxon>
        <taxon>Poaceae</taxon>
        <taxon>BOP clade</taxon>
        <taxon>Pooideae</taxon>
        <taxon>Triticodae</taxon>
        <taxon>Triticeae</taxon>
        <taxon>Hordeinae</taxon>
        <taxon>Hordeum</taxon>
    </lineage>
</organism>
<sequence>MGAIHNVQAPKTTLLVSIVSEESNQDHNHIACPYTLQHLLGSVRCQLVHLLTTWLCPLPTCHDSLVAAHALHCIVLFSSSSPINLSAYHLHHFIHKPSTTTAHSCYKSFSELSAKRRGEAVMVSAKRLAQLANKWQRMVAIGRKRITQTTTAKRAAAECRTVTSVAVKGHCMVYTSDGSRFEVPVEYLSTAVFSELLRMSQEEFGFEGGDNGRITLPCDTAVMEYAMCLLRRDASMEVVMAFLSSIARPCCFDGDVVVPCVGLNHYVGVC</sequence>
<dbReference type="KEGG" id="hvg:123451799"/>
<dbReference type="InterPro" id="IPR003676">
    <property type="entry name" value="SAUR_fam"/>
</dbReference>
<dbReference type="GO" id="GO:0009733">
    <property type="term" value="P:response to auxin"/>
    <property type="evidence" value="ECO:0007669"/>
    <property type="project" value="InterPro"/>
</dbReference>
<reference evidence="2" key="3">
    <citation type="submission" date="2022-01" db="UniProtKB">
        <authorList>
            <consortium name="EnsemblPlants"/>
        </authorList>
    </citation>
    <scope>IDENTIFICATION</scope>
    <source>
        <strain evidence="2">subsp. vulgare</strain>
    </source>
</reference>
<dbReference type="Pfam" id="PF02519">
    <property type="entry name" value="Auxin_inducible"/>
    <property type="match status" value="1"/>
</dbReference>
<reference evidence="3" key="1">
    <citation type="journal article" date="2012" name="Nature">
        <title>A physical, genetic and functional sequence assembly of the barley genome.</title>
        <authorList>
            <consortium name="The International Barley Genome Sequencing Consortium"/>
            <person name="Mayer K.F."/>
            <person name="Waugh R."/>
            <person name="Brown J.W."/>
            <person name="Schulman A."/>
            <person name="Langridge P."/>
            <person name="Platzer M."/>
            <person name="Fincher G.B."/>
            <person name="Muehlbauer G.J."/>
            <person name="Sato K."/>
            <person name="Close T.J."/>
            <person name="Wise R.P."/>
            <person name="Stein N."/>
        </authorList>
    </citation>
    <scope>NUCLEOTIDE SEQUENCE [LARGE SCALE GENOMIC DNA]</scope>
    <source>
        <strain evidence="3">cv. Morex</strain>
    </source>
</reference>
<dbReference type="OrthoDB" id="846920at2759"/>
<evidence type="ECO:0000313" key="3">
    <source>
        <dbReference type="Proteomes" id="UP000011116"/>
    </source>
</evidence>
<dbReference type="EnsemblPlants" id="HORVU.MOREX.r3.5HG0502350.1">
    <property type="protein sequence ID" value="HORVU.MOREX.r3.5HG0502350.1.CDS1"/>
    <property type="gene ID" value="HORVU.MOREX.r3.5HG0502350"/>
</dbReference>
<dbReference type="GeneID" id="123451799"/>
<proteinExistence type="inferred from homology"/>
<name>A0A8I6XRI8_HORVV</name>
<accession>A0A8I6XRI8</accession>
<evidence type="ECO:0008006" key="4">
    <source>
        <dbReference type="Google" id="ProtNLM"/>
    </source>
</evidence>
<keyword evidence="3" id="KW-1185">Reference proteome</keyword>
<dbReference type="PANTHER" id="PTHR31175">
    <property type="entry name" value="AUXIN-RESPONSIVE FAMILY PROTEIN"/>
    <property type="match status" value="1"/>
</dbReference>
<dbReference type="Proteomes" id="UP000011116">
    <property type="component" value="Chromosome 5H"/>
</dbReference>